<dbReference type="Pfam" id="PF01797">
    <property type="entry name" value="Y1_Tnp"/>
    <property type="match status" value="1"/>
</dbReference>
<accession>A0A2M6XBY9</accession>
<reference evidence="3" key="1">
    <citation type="submission" date="2017-09" db="EMBL/GenBank/DDBJ databases">
        <title>Depth-based differentiation of microbial function through sediment-hosted aquifers and enrichment of novel symbionts in the deep terrestrial subsurface.</title>
        <authorList>
            <person name="Probst A.J."/>
            <person name="Ladd B."/>
            <person name="Jarett J.K."/>
            <person name="Geller-Mcgrath D.E."/>
            <person name="Sieber C.M.K."/>
            <person name="Emerson J.B."/>
            <person name="Anantharaman K."/>
            <person name="Thomas B.C."/>
            <person name="Malmstrom R."/>
            <person name="Stieglmeier M."/>
            <person name="Klingl A."/>
            <person name="Woyke T."/>
            <person name="Ryan C.M."/>
            <person name="Banfield J.F."/>
        </authorList>
    </citation>
    <scope>NUCLEOTIDE SEQUENCE [LARGE SCALE GENOMIC DNA]</scope>
</reference>
<dbReference type="PANTHER" id="PTHR34322">
    <property type="entry name" value="TRANSPOSASE, Y1_TNP DOMAIN-CONTAINING"/>
    <property type="match status" value="1"/>
</dbReference>
<dbReference type="Proteomes" id="UP000228996">
    <property type="component" value="Unassembled WGS sequence"/>
</dbReference>
<name>A0A2M6XBY9_9BACT</name>
<dbReference type="GO" id="GO:0004803">
    <property type="term" value="F:transposase activity"/>
    <property type="evidence" value="ECO:0007669"/>
    <property type="project" value="InterPro"/>
</dbReference>
<evidence type="ECO:0000313" key="2">
    <source>
        <dbReference type="EMBL" id="PIU03142.1"/>
    </source>
</evidence>
<comment type="caution">
    <text evidence="2">The sequence shown here is derived from an EMBL/GenBank/DDBJ whole genome shotgun (WGS) entry which is preliminary data.</text>
</comment>
<dbReference type="PANTHER" id="PTHR34322:SF2">
    <property type="entry name" value="TRANSPOSASE IS200-LIKE DOMAIN-CONTAINING PROTEIN"/>
    <property type="match status" value="1"/>
</dbReference>
<dbReference type="AlphaFoldDB" id="A0A2M6XBY9"/>
<protein>
    <recommendedName>
        <fullName evidence="1">Transposase IS200-like domain-containing protein</fullName>
    </recommendedName>
</protein>
<proteinExistence type="predicted"/>
<dbReference type="InterPro" id="IPR002686">
    <property type="entry name" value="Transposase_17"/>
</dbReference>
<dbReference type="InterPro" id="IPR036515">
    <property type="entry name" value="Transposase_17_sf"/>
</dbReference>
<evidence type="ECO:0000313" key="3">
    <source>
        <dbReference type="Proteomes" id="UP000228996"/>
    </source>
</evidence>
<dbReference type="SUPFAM" id="SSF143422">
    <property type="entry name" value="Transposase IS200-like"/>
    <property type="match status" value="1"/>
</dbReference>
<dbReference type="GO" id="GO:0003677">
    <property type="term" value="F:DNA binding"/>
    <property type="evidence" value="ECO:0007669"/>
    <property type="project" value="InterPro"/>
</dbReference>
<dbReference type="EMBL" id="PEYO01000022">
    <property type="protein sequence ID" value="PIU03142.1"/>
    <property type="molecule type" value="Genomic_DNA"/>
</dbReference>
<dbReference type="GO" id="GO:0006313">
    <property type="term" value="P:DNA transposition"/>
    <property type="evidence" value="ECO:0007669"/>
    <property type="project" value="InterPro"/>
</dbReference>
<dbReference type="Gene3D" id="3.30.70.1290">
    <property type="entry name" value="Transposase IS200-like"/>
    <property type="match status" value="1"/>
</dbReference>
<gene>
    <name evidence="2" type="ORF">COT44_04580</name>
</gene>
<dbReference type="SMART" id="SM01321">
    <property type="entry name" value="Y1_Tnp"/>
    <property type="match status" value="1"/>
</dbReference>
<evidence type="ECO:0000259" key="1">
    <source>
        <dbReference type="SMART" id="SM01321"/>
    </source>
</evidence>
<sequence length="219" mass="25729">MPGRNPILATGEIYHVFNRGVEHRQIFHDVYDYQRAIGAINFYQHNPELKFSDFLNLPIDQKQQILKDIDKLPKIVEILCECLMPNHFHFLLEQLTDQGISIFLSKFTNSYTKYFNTRDNRDGSLFGGPFKAVRIDTTEQLLQVSRYVHLNPVVSFLIKPEEIINYQWSSLKELLEKPTTAQKELILSSFQTPAKYQEFVMDQVNYAKSLENLKDKFFE</sequence>
<organism evidence="2 3">
    <name type="scientific">Candidatus Shapirobacteria bacterium CG08_land_8_20_14_0_20_39_18</name>
    <dbReference type="NCBI Taxonomy" id="1974883"/>
    <lineage>
        <taxon>Bacteria</taxon>
        <taxon>Candidatus Shapironibacteriota</taxon>
    </lineage>
</organism>
<feature type="domain" description="Transposase IS200-like" evidence="1">
    <location>
        <begin position="9"/>
        <end position="151"/>
    </location>
</feature>